<gene>
    <name evidence="2" type="ORF">SAMN02745166_00773</name>
</gene>
<evidence type="ECO:0000256" key="1">
    <source>
        <dbReference type="SAM" id="MobiDB-lite"/>
    </source>
</evidence>
<accession>A0A1T4WW54</accession>
<reference evidence="3" key="1">
    <citation type="submission" date="2017-02" db="EMBL/GenBank/DDBJ databases">
        <authorList>
            <person name="Varghese N."/>
            <person name="Submissions S."/>
        </authorList>
    </citation>
    <scope>NUCLEOTIDE SEQUENCE [LARGE SCALE GENOMIC DNA]</scope>
    <source>
        <strain evidence="3">ATCC 700200</strain>
    </source>
</reference>
<evidence type="ECO:0000313" key="2">
    <source>
        <dbReference type="EMBL" id="SKA81534.1"/>
    </source>
</evidence>
<name>A0A1T4WW54_9BACT</name>
<keyword evidence="3" id="KW-1185">Reference proteome</keyword>
<protein>
    <submittedName>
        <fullName evidence="2">Uncharacterized protein</fullName>
    </submittedName>
</protein>
<evidence type="ECO:0000313" key="3">
    <source>
        <dbReference type="Proteomes" id="UP000190774"/>
    </source>
</evidence>
<dbReference type="Proteomes" id="UP000190774">
    <property type="component" value="Unassembled WGS sequence"/>
</dbReference>
<feature type="region of interest" description="Disordered" evidence="1">
    <location>
        <begin position="59"/>
        <end position="82"/>
    </location>
</feature>
<organism evidence="2 3">
    <name type="scientific">Prosthecobacter debontii</name>
    <dbReference type="NCBI Taxonomy" id="48467"/>
    <lineage>
        <taxon>Bacteria</taxon>
        <taxon>Pseudomonadati</taxon>
        <taxon>Verrucomicrobiota</taxon>
        <taxon>Verrucomicrobiia</taxon>
        <taxon>Verrucomicrobiales</taxon>
        <taxon>Verrucomicrobiaceae</taxon>
        <taxon>Prosthecobacter</taxon>
    </lineage>
</organism>
<dbReference type="AlphaFoldDB" id="A0A1T4WW54"/>
<dbReference type="EMBL" id="FUYE01000002">
    <property type="protein sequence ID" value="SKA81534.1"/>
    <property type="molecule type" value="Genomic_DNA"/>
</dbReference>
<sequence>MGGRIVIVLKDQYPLLDQKKAQTTPNASQCHPLHGCHPHTNRQLIPSSMHRMREGRDANRICGQGPTQGSDMPIRMNECGNQNENEKGLTILKLGNRSHLPLRLSML</sequence>
<feature type="region of interest" description="Disordered" evidence="1">
    <location>
        <begin position="24"/>
        <end position="43"/>
    </location>
</feature>
<proteinExistence type="predicted"/>